<sequence>MNTYVEINIYTASNERCLNVLSAIEPDNHSAPYGISIKMECINDTLVVQTTFSGTRLLTLRNTIDDILEHVSIAIKTVKVLSEYSQSK</sequence>
<dbReference type="EMBL" id="DTCA01000061">
    <property type="protein sequence ID" value="HGM07142.1"/>
    <property type="molecule type" value="Genomic_DNA"/>
</dbReference>
<evidence type="ECO:0000256" key="1">
    <source>
        <dbReference type="ARBA" id="ARBA00007073"/>
    </source>
</evidence>
<name>A0A7C4D1K9_9CREN</name>
<accession>A0A7C4D1K9</accession>
<dbReference type="InterPro" id="IPR015419">
    <property type="entry name" value="CTAG/Pcc1"/>
</dbReference>
<comment type="caution">
    <text evidence="2">The sequence shown here is derived from an EMBL/GenBank/DDBJ whole genome shotgun (WGS) entry which is preliminary data.</text>
</comment>
<protein>
    <recommendedName>
        <fullName evidence="3">KEOPS complex Pcc1-like subunit</fullName>
    </recommendedName>
</protein>
<evidence type="ECO:0000313" key="2">
    <source>
        <dbReference type="EMBL" id="HGM07142.1"/>
    </source>
</evidence>
<dbReference type="Pfam" id="PF09341">
    <property type="entry name" value="Pcc1"/>
    <property type="match status" value="1"/>
</dbReference>
<organism evidence="2">
    <name type="scientific">Ignisphaera aggregans</name>
    <dbReference type="NCBI Taxonomy" id="334771"/>
    <lineage>
        <taxon>Archaea</taxon>
        <taxon>Thermoproteota</taxon>
        <taxon>Thermoprotei</taxon>
        <taxon>Desulfurococcales</taxon>
        <taxon>Desulfurococcaceae</taxon>
        <taxon>Ignisphaera</taxon>
    </lineage>
</organism>
<evidence type="ECO:0008006" key="3">
    <source>
        <dbReference type="Google" id="ProtNLM"/>
    </source>
</evidence>
<proteinExistence type="inferred from homology"/>
<gene>
    <name evidence="2" type="ORF">ENU31_01850</name>
</gene>
<reference evidence="2" key="1">
    <citation type="journal article" date="2020" name="mSystems">
        <title>Genome- and Community-Level Interaction Insights into Carbon Utilization and Element Cycling Functions of Hydrothermarchaeota in Hydrothermal Sediment.</title>
        <authorList>
            <person name="Zhou Z."/>
            <person name="Liu Y."/>
            <person name="Xu W."/>
            <person name="Pan J."/>
            <person name="Luo Z.H."/>
            <person name="Li M."/>
        </authorList>
    </citation>
    <scope>NUCLEOTIDE SEQUENCE [LARGE SCALE GENOMIC DNA]</scope>
    <source>
        <strain evidence="2">SpSt-658</strain>
    </source>
</reference>
<dbReference type="AlphaFoldDB" id="A0A7C4D1K9"/>
<dbReference type="NCBIfam" id="NF011470">
    <property type="entry name" value="PRK14887.1"/>
    <property type="match status" value="1"/>
</dbReference>
<comment type="similarity">
    <text evidence="1">Belongs to the CTAG/PCC1 family.</text>
</comment>